<evidence type="ECO:0000256" key="1">
    <source>
        <dbReference type="SAM" id="Coils"/>
    </source>
</evidence>
<evidence type="ECO:0000313" key="3">
    <source>
        <dbReference type="EMBL" id="GMM46597.1"/>
    </source>
</evidence>
<sequence length="430" mass="49876">MRPTRWVLNTAVRQTFGDLLHPIKPTSKPKSIKHTPPGYDILHNKFNNELNDMKRFFKSTHKDNDDILTKDQVLSLLEKYITVGNNANVKIGKILNANQRKLLLAAYAKANKKPLSVGNINGVNEFQRMKVGVLMKRNWPLLKYVVNESGIKTDVDFEKDDDEKIEVKKVEKVTEVKGIKEVDEVKEKDTKSENFLSMLKDLKKVHQTPVIHVLPSMTKFEYDPMIKHHKVQSNITQSEIEQFEEILQELKTESDNRDENLFKASNNYEWSKNMMFKIPKTLESKTFFTPICVPNTLININNFQIDLVNNLHDKLRNDLQFFDIDHFKILKIYADGSSGILTNDKSVYWNGNIMNLYELISNLKDATKFQKRFNQSLNGGWIPVHADEREIVFVLNPRDYISSRLYRISTIGISAIFGASMMINLMNFMI</sequence>
<dbReference type="EMBL" id="BTGB01000004">
    <property type="protein sequence ID" value="GMM46597.1"/>
    <property type="molecule type" value="Genomic_DNA"/>
</dbReference>
<keyword evidence="2" id="KW-1133">Transmembrane helix</keyword>
<protein>
    <recommendedName>
        <fullName evidence="5">EF-hand domain-containing protein</fullName>
    </recommendedName>
</protein>
<evidence type="ECO:0008006" key="5">
    <source>
        <dbReference type="Google" id="ProtNLM"/>
    </source>
</evidence>
<reference evidence="3 4" key="1">
    <citation type="journal article" date="2023" name="Elife">
        <title>Identification of key yeast species and microbe-microbe interactions impacting larval growth of Drosophila in the wild.</title>
        <authorList>
            <person name="Mure A."/>
            <person name="Sugiura Y."/>
            <person name="Maeda R."/>
            <person name="Honda K."/>
            <person name="Sakurai N."/>
            <person name="Takahashi Y."/>
            <person name="Watada M."/>
            <person name="Katoh T."/>
            <person name="Gotoh A."/>
            <person name="Gotoh Y."/>
            <person name="Taniguchi I."/>
            <person name="Nakamura K."/>
            <person name="Hayashi T."/>
            <person name="Katayama T."/>
            <person name="Uemura T."/>
            <person name="Hattori Y."/>
        </authorList>
    </citation>
    <scope>NUCLEOTIDE SEQUENCE [LARGE SCALE GENOMIC DNA]</scope>
    <source>
        <strain evidence="3 4">PK-24</strain>
    </source>
</reference>
<organism evidence="3 4">
    <name type="scientific">Pichia kluyveri</name>
    <name type="common">Yeast</name>
    <dbReference type="NCBI Taxonomy" id="36015"/>
    <lineage>
        <taxon>Eukaryota</taxon>
        <taxon>Fungi</taxon>
        <taxon>Dikarya</taxon>
        <taxon>Ascomycota</taxon>
        <taxon>Saccharomycotina</taxon>
        <taxon>Pichiomycetes</taxon>
        <taxon>Pichiales</taxon>
        <taxon>Pichiaceae</taxon>
        <taxon>Pichia</taxon>
    </lineage>
</organism>
<keyword evidence="2" id="KW-0472">Membrane</keyword>
<keyword evidence="2" id="KW-0812">Transmembrane</keyword>
<dbReference type="Proteomes" id="UP001378960">
    <property type="component" value="Unassembled WGS sequence"/>
</dbReference>
<evidence type="ECO:0000313" key="4">
    <source>
        <dbReference type="Proteomes" id="UP001378960"/>
    </source>
</evidence>
<proteinExistence type="predicted"/>
<evidence type="ECO:0000256" key="2">
    <source>
        <dbReference type="SAM" id="Phobius"/>
    </source>
</evidence>
<feature type="transmembrane region" description="Helical" evidence="2">
    <location>
        <begin position="405"/>
        <end position="426"/>
    </location>
</feature>
<gene>
    <name evidence="3" type="ORF">DAPK24_031720</name>
</gene>
<name>A0AAV5R6H8_PICKL</name>
<keyword evidence="1" id="KW-0175">Coiled coil</keyword>
<dbReference type="AlphaFoldDB" id="A0AAV5R6H8"/>
<accession>A0AAV5R6H8</accession>
<keyword evidence="4" id="KW-1185">Reference proteome</keyword>
<comment type="caution">
    <text evidence="3">The sequence shown here is derived from an EMBL/GenBank/DDBJ whole genome shotgun (WGS) entry which is preliminary data.</text>
</comment>
<feature type="coiled-coil region" evidence="1">
    <location>
        <begin position="233"/>
        <end position="260"/>
    </location>
</feature>